<feature type="transmembrane region" description="Helical" evidence="2">
    <location>
        <begin position="181"/>
        <end position="197"/>
    </location>
</feature>
<sequence length="376" mass="42405">MKKKEIGNAKLHDCVRSSRRVSLAGEVHLMEIHESASRHELDQMLMNRRNQYQIQTCHLLIFQRLNFCSESFKTKVLLYCSSRLLQRFDFIDGPPISQSETQQPSQQTKSAIQLEKKTEKRFRPSGHRVFFVGAQTESETHNNRREKSPPRQRDSGSSDHWEPRRAGKLAKAMTASDSSRFTALLFAFVLFSSQVSLCGTEGVRVDCTATNNTVCNERSEGLESGEKAAIIVSILAFAILIAAALYYMYVRRRKMRSRNLTPAQTNGNPAEVEFLPVKDLHLHLPDIAAILGWKDMKDVAMRSGISATAIDSCKLDHPNNSEEQTLQLLVKWVEKQGMGASKDLIEILQKSDKHFKAGKVKEILQNDSTATSNNPV</sequence>
<keyword evidence="2" id="KW-0472">Membrane</keyword>
<dbReference type="GO" id="GO:0043066">
    <property type="term" value="P:negative regulation of apoptotic process"/>
    <property type="evidence" value="ECO:0007669"/>
    <property type="project" value="TreeGrafter"/>
</dbReference>
<dbReference type="Gene3D" id="1.10.533.10">
    <property type="entry name" value="Death Domain, Fas"/>
    <property type="match status" value="1"/>
</dbReference>
<organism evidence="4 5">
    <name type="scientific">Scophthalmus maximus</name>
    <name type="common">Turbot</name>
    <name type="synonym">Psetta maxima</name>
    <dbReference type="NCBI Taxonomy" id="52904"/>
    <lineage>
        <taxon>Eukaryota</taxon>
        <taxon>Metazoa</taxon>
        <taxon>Chordata</taxon>
        <taxon>Craniata</taxon>
        <taxon>Vertebrata</taxon>
        <taxon>Euteleostomi</taxon>
        <taxon>Actinopterygii</taxon>
        <taxon>Neopterygii</taxon>
        <taxon>Teleostei</taxon>
        <taxon>Neoteleostei</taxon>
        <taxon>Acanthomorphata</taxon>
        <taxon>Carangaria</taxon>
        <taxon>Pleuronectiformes</taxon>
        <taxon>Pleuronectoidei</taxon>
        <taxon>Scophthalmidae</taxon>
        <taxon>Scophthalmus</taxon>
    </lineage>
</organism>
<gene>
    <name evidence="4" type="ORF">F2P81_020317</name>
</gene>
<feature type="region of interest" description="Disordered" evidence="1">
    <location>
        <begin position="133"/>
        <end position="168"/>
    </location>
</feature>
<feature type="transmembrane region" description="Helical" evidence="2">
    <location>
        <begin position="228"/>
        <end position="249"/>
    </location>
</feature>
<keyword evidence="2" id="KW-0812">Transmembrane</keyword>
<dbReference type="GO" id="GO:0031265">
    <property type="term" value="C:CD95 death-inducing signaling complex"/>
    <property type="evidence" value="ECO:0007669"/>
    <property type="project" value="TreeGrafter"/>
</dbReference>
<dbReference type="GO" id="GO:0045121">
    <property type="term" value="C:membrane raft"/>
    <property type="evidence" value="ECO:0007669"/>
    <property type="project" value="TreeGrafter"/>
</dbReference>
<dbReference type="PANTHER" id="PTHR46874:SF1">
    <property type="entry name" value="TUMOR NECROSIS FACTOR RECEPTOR SUPERFAMILY MEMBER 6"/>
    <property type="match status" value="1"/>
</dbReference>
<dbReference type="Proteomes" id="UP000438429">
    <property type="component" value="Unassembled WGS sequence"/>
</dbReference>
<accession>A0A6A4RXM0</accession>
<comment type="caution">
    <text evidence="4">The sequence shown here is derived from an EMBL/GenBank/DDBJ whole genome shotgun (WGS) entry which is preliminary data.</text>
</comment>
<evidence type="ECO:0000256" key="2">
    <source>
        <dbReference type="SAM" id="Phobius"/>
    </source>
</evidence>
<dbReference type="GO" id="GO:0097192">
    <property type="term" value="P:extrinsic apoptotic signaling pathway in absence of ligand"/>
    <property type="evidence" value="ECO:0007669"/>
    <property type="project" value="TreeGrafter"/>
</dbReference>
<dbReference type="EMBL" id="VEVO01000018">
    <property type="protein sequence ID" value="KAF0027576.1"/>
    <property type="molecule type" value="Genomic_DNA"/>
</dbReference>
<evidence type="ECO:0000256" key="1">
    <source>
        <dbReference type="SAM" id="MobiDB-lite"/>
    </source>
</evidence>
<dbReference type="GO" id="GO:0097527">
    <property type="term" value="P:necroptotic signaling pathway"/>
    <property type="evidence" value="ECO:0007669"/>
    <property type="project" value="TreeGrafter"/>
</dbReference>
<dbReference type="GO" id="GO:0005031">
    <property type="term" value="F:tumor necrosis factor receptor activity"/>
    <property type="evidence" value="ECO:0007669"/>
    <property type="project" value="TreeGrafter"/>
</dbReference>
<evidence type="ECO:0000313" key="5">
    <source>
        <dbReference type="Proteomes" id="UP000438429"/>
    </source>
</evidence>
<dbReference type="InterPro" id="IPR011029">
    <property type="entry name" value="DEATH-like_dom_sf"/>
</dbReference>
<evidence type="ECO:0000313" key="4">
    <source>
        <dbReference type="EMBL" id="KAF0027576.1"/>
    </source>
</evidence>
<protein>
    <recommendedName>
        <fullName evidence="3">Death domain-containing protein</fullName>
    </recommendedName>
</protein>
<dbReference type="SUPFAM" id="SSF47986">
    <property type="entry name" value="DEATH domain"/>
    <property type="match status" value="1"/>
</dbReference>
<dbReference type="GO" id="GO:0009897">
    <property type="term" value="C:external side of plasma membrane"/>
    <property type="evidence" value="ECO:0007669"/>
    <property type="project" value="TreeGrafter"/>
</dbReference>
<keyword evidence="2" id="KW-1133">Transmembrane helix</keyword>
<dbReference type="GO" id="GO:0032872">
    <property type="term" value="P:regulation of stress-activated MAPK cascade"/>
    <property type="evidence" value="ECO:0007669"/>
    <property type="project" value="TreeGrafter"/>
</dbReference>
<dbReference type="Pfam" id="PF00531">
    <property type="entry name" value="Death"/>
    <property type="match status" value="1"/>
</dbReference>
<proteinExistence type="predicted"/>
<reference evidence="4 5" key="1">
    <citation type="submission" date="2019-06" db="EMBL/GenBank/DDBJ databases">
        <title>Draft genomes of female and male turbot (Scophthalmus maximus).</title>
        <authorList>
            <person name="Xu H."/>
            <person name="Xu X.-W."/>
            <person name="Shao C."/>
            <person name="Chen S."/>
        </authorList>
    </citation>
    <scope>NUCLEOTIDE SEQUENCE [LARGE SCALE GENOMIC DNA]</scope>
    <source>
        <strain evidence="4">Ysfricsl-2016a</strain>
        <tissue evidence="4">Blood</tissue>
    </source>
</reference>
<evidence type="ECO:0000259" key="3">
    <source>
        <dbReference type="PROSITE" id="PS50017"/>
    </source>
</evidence>
<dbReference type="PANTHER" id="PTHR46874">
    <property type="entry name" value="TUMOR NECROSIS FACTOR RECEPTOR SUPERFAMILY MEMBER 6"/>
    <property type="match status" value="1"/>
</dbReference>
<dbReference type="InterPro" id="IPR000488">
    <property type="entry name" value="Death_dom"/>
</dbReference>
<name>A0A6A4RXM0_SCOMX</name>
<feature type="compositionally biased region" description="Basic and acidic residues" evidence="1">
    <location>
        <begin position="138"/>
        <end position="165"/>
    </location>
</feature>
<dbReference type="GO" id="GO:0097049">
    <property type="term" value="P:motor neuron apoptotic process"/>
    <property type="evidence" value="ECO:0007669"/>
    <property type="project" value="TreeGrafter"/>
</dbReference>
<dbReference type="AlphaFoldDB" id="A0A6A4RXM0"/>
<feature type="domain" description="Death" evidence="3">
    <location>
        <begin position="295"/>
        <end position="364"/>
    </location>
</feature>
<dbReference type="PROSITE" id="PS50017">
    <property type="entry name" value="DEATH_DOMAIN"/>
    <property type="match status" value="1"/>
</dbReference>
<dbReference type="GO" id="GO:0006924">
    <property type="term" value="P:activation-induced cell death of T cells"/>
    <property type="evidence" value="ECO:0007669"/>
    <property type="project" value="TreeGrafter"/>
</dbReference>